<dbReference type="EMBL" id="PEZG01000060">
    <property type="protein sequence ID" value="PIS15592.1"/>
    <property type="molecule type" value="Genomic_DNA"/>
</dbReference>
<evidence type="ECO:0000259" key="4">
    <source>
        <dbReference type="PROSITE" id="PS50862"/>
    </source>
</evidence>
<dbReference type="PANTHER" id="PTHR42918:SF6">
    <property type="entry name" value="ELONGATION FACTOR P--(R)-BETA-LYSINE LIGASE"/>
    <property type="match status" value="1"/>
</dbReference>
<dbReference type="PANTHER" id="PTHR42918">
    <property type="entry name" value="LYSYL-TRNA SYNTHETASE"/>
    <property type="match status" value="1"/>
</dbReference>
<evidence type="ECO:0000313" key="5">
    <source>
        <dbReference type="EMBL" id="PIS15592.1"/>
    </source>
</evidence>
<evidence type="ECO:0000256" key="2">
    <source>
        <dbReference type="ARBA" id="ARBA00022741"/>
    </source>
</evidence>
<dbReference type="GO" id="GO:0005829">
    <property type="term" value="C:cytosol"/>
    <property type="evidence" value="ECO:0007669"/>
    <property type="project" value="TreeGrafter"/>
</dbReference>
<dbReference type="InterPro" id="IPR004364">
    <property type="entry name" value="Aa-tRNA-synt_II"/>
</dbReference>
<dbReference type="Proteomes" id="UP000231198">
    <property type="component" value="Unassembled WGS sequence"/>
</dbReference>
<evidence type="ECO:0000256" key="3">
    <source>
        <dbReference type="ARBA" id="ARBA00022840"/>
    </source>
</evidence>
<dbReference type="GO" id="GO:0004824">
    <property type="term" value="F:lysine-tRNA ligase activity"/>
    <property type="evidence" value="ECO:0007669"/>
    <property type="project" value="TreeGrafter"/>
</dbReference>
<accession>A0A2H0WSE0</accession>
<evidence type="ECO:0000313" key="6">
    <source>
        <dbReference type="Proteomes" id="UP000231198"/>
    </source>
</evidence>
<feature type="domain" description="Aminoacyl-transfer RNA synthetases class-II family profile" evidence="4">
    <location>
        <begin position="13"/>
        <end position="336"/>
    </location>
</feature>
<comment type="caution">
    <text evidence="5">The sequence shown here is derived from an EMBL/GenBank/DDBJ whole genome shotgun (WGS) entry which is preliminary data.</text>
</comment>
<proteinExistence type="predicted"/>
<sequence>MQIHTNPQNLKYYKVYLKVEEGVHSFLKKNGYLKIDVPVLSPALIPESYLEVFKTEYRFFNRKEPLYLTPSPELFLKRILSKGVGNCYSLVKAFRNHEPPSSLHSFEFTMLEIYKLNSNYLDLAEDLLALLRHLCNQIFQKDHLVFKGVIVDFRKWEKITVSEAFRKFASVNERELFDRESFLRRAKKKGYVVDGYSYEDLFSQIYVQEIEPNLGKNGFPTLIYDYPRQFAALAKLNKDKKTAQRFEFYIAGVELGDCYSELTDWKEQEARFVEEEKKRLRTGKIMHPVDKDFLEALQYGLENCAGIAIGFERLAMIFAGAASIQELKLITITDNL</sequence>
<organism evidence="5 6">
    <name type="scientific">Candidatus Roizmanbacteria bacterium CG09_land_8_20_14_0_10_41_9</name>
    <dbReference type="NCBI Taxonomy" id="1974850"/>
    <lineage>
        <taxon>Bacteria</taxon>
        <taxon>Candidatus Roizmaniibacteriota</taxon>
    </lineage>
</organism>
<dbReference type="SUPFAM" id="SSF55681">
    <property type="entry name" value="Class II aaRS and biotin synthetases"/>
    <property type="match status" value="1"/>
</dbReference>
<keyword evidence="3" id="KW-0067">ATP-binding</keyword>
<dbReference type="GO" id="GO:0000049">
    <property type="term" value="F:tRNA binding"/>
    <property type="evidence" value="ECO:0007669"/>
    <property type="project" value="TreeGrafter"/>
</dbReference>
<gene>
    <name evidence="5" type="ORF">COT62_02870</name>
</gene>
<dbReference type="GO" id="GO:0006430">
    <property type="term" value="P:lysyl-tRNA aminoacylation"/>
    <property type="evidence" value="ECO:0007669"/>
    <property type="project" value="TreeGrafter"/>
</dbReference>
<keyword evidence="2" id="KW-0547">Nucleotide-binding</keyword>
<dbReference type="Pfam" id="PF00152">
    <property type="entry name" value="tRNA-synt_2"/>
    <property type="match status" value="1"/>
</dbReference>
<dbReference type="InterPro" id="IPR006195">
    <property type="entry name" value="aa-tRNA-synth_II"/>
</dbReference>
<name>A0A2H0WSE0_9BACT</name>
<dbReference type="InterPro" id="IPR045864">
    <property type="entry name" value="aa-tRNA-synth_II/BPL/LPL"/>
</dbReference>
<dbReference type="PROSITE" id="PS50862">
    <property type="entry name" value="AA_TRNA_LIGASE_II"/>
    <property type="match status" value="1"/>
</dbReference>
<dbReference type="AlphaFoldDB" id="A0A2H0WSE0"/>
<dbReference type="Gene3D" id="3.30.930.10">
    <property type="entry name" value="Bira Bifunctional Protein, Domain 2"/>
    <property type="match status" value="1"/>
</dbReference>
<dbReference type="GO" id="GO:0005524">
    <property type="term" value="F:ATP binding"/>
    <property type="evidence" value="ECO:0007669"/>
    <property type="project" value="InterPro"/>
</dbReference>
<evidence type="ECO:0000256" key="1">
    <source>
        <dbReference type="ARBA" id="ARBA00022598"/>
    </source>
</evidence>
<keyword evidence="1" id="KW-0436">Ligase</keyword>
<reference evidence="6" key="1">
    <citation type="submission" date="2017-09" db="EMBL/GenBank/DDBJ databases">
        <title>Depth-based differentiation of microbial function through sediment-hosted aquifers and enrichment of novel symbionts in the deep terrestrial subsurface.</title>
        <authorList>
            <person name="Probst A.J."/>
            <person name="Ladd B."/>
            <person name="Jarett J.K."/>
            <person name="Geller-Mcgrath D.E."/>
            <person name="Sieber C.M.K."/>
            <person name="Emerson J.B."/>
            <person name="Anantharaman K."/>
            <person name="Thomas B.C."/>
            <person name="Malmstrom R."/>
            <person name="Stieglmeier M."/>
            <person name="Klingl A."/>
            <person name="Woyke T."/>
            <person name="Ryan C.M."/>
            <person name="Banfield J.F."/>
        </authorList>
    </citation>
    <scope>NUCLEOTIDE SEQUENCE [LARGE SCALE GENOMIC DNA]</scope>
</reference>
<protein>
    <recommendedName>
        <fullName evidence="4">Aminoacyl-transfer RNA synthetases class-II family profile domain-containing protein</fullName>
    </recommendedName>
</protein>